<dbReference type="NCBIfam" id="TIGR00365">
    <property type="entry name" value="Grx4 family monothiol glutaredoxin"/>
    <property type="match status" value="2"/>
</dbReference>
<keyword evidence="6" id="KW-1185">Reference proteome</keyword>
<dbReference type="InterPro" id="IPR036249">
    <property type="entry name" value="Thioredoxin-like_sf"/>
</dbReference>
<proteinExistence type="predicted"/>
<dbReference type="AlphaFoldDB" id="A0A7M7KNF4"/>
<dbReference type="FunCoup" id="A0A7M7KNF4">
    <property type="interactions" value="1938"/>
</dbReference>
<dbReference type="PANTHER" id="PTHR10293:SF73">
    <property type="entry name" value="GLUTAREDOXIN-3"/>
    <property type="match status" value="1"/>
</dbReference>
<dbReference type="InterPro" id="IPR004480">
    <property type="entry name" value="Monothiol_GRX-rel"/>
</dbReference>
<dbReference type="GO" id="GO:0046872">
    <property type="term" value="F:metal ion binding"/>
    <property type="evidence" value="ECO:0007669"/>
    <property type="project" value="UniProtKB-KW"/>
</dbReference>
<dbReference type="OrthoDB" id="415696at2759"/>
<protein>
    <recommendedName>
        <fullName evidence="4">Thioredoxin domain-containing protein</fullName>
    </recommendedName>
</protein>
<dbReference type="FunFam" id="3.40.30.10:FF:000012">
    <property type="entry name" value="Monothiol glutaredoxin"/>
    <property type="match status" value="2"/>
</dbReference>
<keyword evidence="3" id="KW-0411">Iron-sulfur</keyword>
<dbReference type="PANTHER" id="PTHR10293">
    <property type="entry name" value="GLUTAREDOXIN FAMILY MEMBER"/>
    <property type="match status" value="1"/>
</dbReference>
<evidence type="ECO:0000313" key="6">
    <source>
        <dbReference type="Proteomes" id="UP000594260"/>
    </source>
</evidence>
<dbReference type="GO" id="GO:0005634">
    <property type="term" value="C:nucleus"/>
    <property type="evidence" value="ECO:0007669"/>
    <property type="project" value="TreeGrafter"/>
</dbReference>
<sequence length="340" mass="38062">MESIKSKDAFDKASTESTKGFMVVHFFAASWSPECTQMEGVIKELAKDSPKIKFYKVEAEELEEILLQFGITSVPTFLFLLGKSYQEKMVGADPPRFLQKIHELQKKIDTACLSDRDSKDAPTSAKDGASLEDRLKKLIAQEPVMLFMKGTPEEARCGFSRKAIEILKKHDVRFGSFDILSDNDVREGLKKFSDWPSYPQLYINGELIGGVDIMSQMDESGDLEEALKQAGDNLTGRGSLNSRLDKLIRQAEVMVFMKGDPQTPRCGFSRTLISILNRTGIPYKTFDILSDEEVRQGLKTYSNWPTYPQIYVKGDLIGGVDIIQQLNEAGDLVATLKGES</sequence>
<dbReference type="CDD" id="cd03028">
    <property type="entry name" value="GRX_PICOT_like"/>
    <property type="match status" value="2"/>
</dbReference>
<dbReference type="EnsemblMetazoa" id="XM_022813632">
    <property type="protein sequence ID" value="XP_022669367"/>
    <property type="gene ID" value="LOC111253743"/>
</dbReference>
<dbReference type="KEGG" id="vde:111253743"/>
<evidence type="ECO:0000256" key="2">
    <source>
        <dbReference type="ARBA" id="ARBA00023004"/>
    </source>
</evidence>
<evidence type="ECO:0000256" key="3">
    <source>
        <dbReference type="ARBA" id="ARBA00023014"/>
    </source>
</evidence>
<dbReference type="InterPro" id="IPR002109">
    <property type="entry name" value="Glutaredoxin"/>
</dbReference>
<keyword evidence="2" id="KW-0408">Iron</keyword>
<accession>A0A7M7KNF4</accession>
<dbReference type="InterPro" id="IPR013766">
    <property type="entry name" value="Thioredoxin_domain"/>
</dbReference>
<dbReference type="InterPro" id="IPR033658">
    <property type="entry name" value="GRX_PICOT-like"/>
</dbReference>
<dbReference type="CTD" id="34745"/>
<dbReference type="Pfam" id="PF00085">
    <property type="entry name" value="Thioredoxin"/>
    <property type="match status" value="1"/>
</dbReference>
<dbReference type="Pfam" id="PF00462">
    <property type="entry name" value="Glutaredoxin"/>
    <property type="match status" value="2"/>
</dbReference>
<evidence type="ECO:0000256" key="1">
    <source>
        <dbReference type="ARBA" id="ARBA00022723"/>
    </source>
</evidence>
<dbReference type="PROSITE" id="PS51354">
    <property type="entry name" value="GLUTAREDOXIN_2"/>
    <property type="match status" value="2"/>
</dbReference>
<dbReference type="OMA" id="WAEPCKT"/>
<dbReference type="PROSITE" id="PS51352">
    <property type="entry name" value="THIOREDOXIN_2"/>
    <property type="match status" value="1"/>
</dbReference>
<name>A0A7M7KNF4_VARDE</name>
<feature type="domain" description="Thioredoxin" evidence="4">
    <location>
        <begin position="1"/>
        <end position="113"/>
    </location>
</feature>
<dbReference type="GO" id="GO:0005829">
    <property type="term" value="C:cytosol"/>
    <property type="evidence" value="ECO:0007669"/>
    <property type="project" value="TreeGrafter"/>
</dbReference>
<dbReference type="RefSeq" id="XP_022669367.1">
    <property type="nucleotide sequence ID" value="XM_022813632.1"/>
</dbReference>
<dbReference type="GO" id="GO:0006879">
    <property type="term" value="P:intracellular iron ion homeostasis"/>
    <property type="evidence" value="ECO:0007669"/>
    <property type="project" value="TreeGrafter"/>
</dbReference>
<evidence type="ECO:0000259" key="4">
    <source>
        <dbReference type="PROSITE" id="PS51352"/>
    </source>
</evidence>
<evidence type="ECO:0000313" key="5">
    <source>
        <dbReference type="EnsemblMetazoa" id="XP_022669367"/>
    </source>
</evidence>
<dbReference type="GO" id="GO:0051536">
    <property type="term" value="F:iron-sulfur cluster binding"/>
    <property type="evidence" value="ECO:0007669"/>
    <property type="project" value="UniProtKB-KW"/>
</dbReference>
<dbReference type="Gene3D" id="3.40.30.10">
    <property type="entry name" value="Glutaredoxin"/>
    <property type="match status" value="3"/>
</dbReference>
<dbReference type="InParanoid" id="A0A7M7KNF4"/>
<dbReference type="SUPFAM" id="SSF52833">
    <property type="entry name" value="Thioredoxin-like"/>
    <property type="match status" value="3"/>
</dbReference>
<keyword evidence="1" id="KW-0479">Metal-binding</keyword>
<reference evidence="5" key="1">
    <citation type="submission" date="2021-01" db="UniProtKB">
        <authorList>
            <consortium name="EnsemblMetazoa"/>
        </authorList>
    </citation>
    <scope>IDENTIFICATION</scope>
</reference>
<organism evidence="5 6">
    <name type="scientific">Varroa destructor</name>
    <name type="common">Honeybee mite</name>
    <dbReference type="NCBI Taxonomy" id="109461"/>
    <lineage>
        <taxon>Eukaryota</taxon>
        <taxon>Metazoa</taxon>
        <taxon>Ecdysozoa</taxon>
        <taxon>Arthropoda</taxon>
        <taxon>Chelicerata</taxon>
        <taxon>Arachnida</taxon>
        <taxon>Acari</taxon>
        <taxon>Parasitiformes</taxon>
        <taxon>Mesostigmata</taxon>
        <taxon>Gamasina</taxon>
        <taxon>Dermanyssoidea</taxon>
        <taxon>Varroidae</taxon>
        <taxon>Varroa</taxon>
    </lineage>
</organism>
<dbReference type="GeneID" id="111253743"/>
<dbReference type="Proteomes" id="UP000594260">
    <property type="component" value="Unplaced"/>
</dbReference>